<dbReference type="InterPro" id="IPR006115">
    <property type="entry name" value="6PGDH_NADP-bd"/>
</dbReference>
<dbReference type="InterPro" id="IPR008927">
    <property type="entry name" value="6-PGluconate_DH-like_C_sf"/>
</dbReference>
<dbReference type="SUPFAM" id="SSF51735">
    <property type="entry name" value="NAD(P)-binding Rossmann-fold domains"/>
    <property type="match status" value="1"/>
</dbReference>
<accession>A0ABZ3J245</accession>
<evidence type="ECO:0000313" key="6">
    <source>
        <dbReference type="EMBL" id="XFO72454.1"/>
    </source>
</evidence>
<dbReference type="PIRSF" id="PIRSF000103">
    <property type="entry name" value="HIBADH"/>
    <property type="match status" value="1"/>
</dbReference>
<dbReference type="InterPro" id="IPR015815">
    <property type="entry name" value="HIBADH-related"/>
</dbReference>
<keyword evidence="2 6" id="KW-0560">Oxidoreductase</keyword>
<dbReference type="Gene3D" id="1.10.1040.10">
    <property type="entry name" value="N-(1-d-carboxylethyl)-l-norvaline Dehydrogenase, domain 2"/>
    <property type="match status" value="1"/>
</dbReference>
<dbReference type="SUPFAM" id="SSF48179">
    <property type="entry name" value="6-phosphogluconate dehydrogenase C-terminal domain-like"/>
    <property type="match status" value="1"/>
</dbReference>
<organism evidence="6 7">
    <name type="scientific">Sporomusa acidovorans (strain ATCC 49682 / DSM 3132 / Mol)</name>
    <dbReference type="NCBI Taxonomy" id="1123286"/>
    <lineage>
        <taxon>Bacteria</taxon>
        <taxon>Bacillati</taxon>
        <taxon>Bacillota</taxon>
        <taxon>Negativicutes</taxon>
        <taxon>Selenomonadales</taxon>
        <taxon>Sporomusaceae</taxon>
        <taxon>Sporomusa</taxon>
    </lineage>
</organism>
<dbReference type="RefSeq" id="WP_093791954.1">
    <property type="nucleotide sequence ID" value="NZ_CP155571.1"/>
</dbReference>
<evidence type="ECO:0000259" key="4">
    <source>
        <dbReference type="Pfam" id="PF03446"/>
    </source>
</evidence>
<evidence type="ECO:0000256" key="1">
    <source>
        <dbReference type="ARBA" id="ARBA00009080"/>
    </source>
</evidence>
<proteinExistence type="inferred from homology"/>
<dbReference type="InterPro" id="IPR002204">
    <property type="entry name" value="3-OH-isobutyrate_DH-rel_CS"/>
</dbReference>
<dbReference type="InterPro" id="IPR029154">
    <property type="entry name" value="HIBADH-like_NADP-bd"/>
</dbReference>
<feature type="domain" description="6-phosphogluconate dehydrogenase NADP-binding" evidence="4">
    <location>
        <begin position="3"/>
        <end position="162"/>
    </location>
</feature>
<protein>
    <submittedName>
        <fullName evidence="6">2-hydroxy-3-oxopropionate reductase</fullName>
        <ecNumber evidence="6">1.1.1.60</ecNumber>
    </submittedName>
</protein>
<evidence type="ECO:0000259" key="5">
    <source>
        <dbReference type="Pfam" id="PF14833"/>
    </source>
</evidence>
<dbReference type="PANTHER" id="PTHR43060">
    <property type="entry name" value="3-HYDROXYISOBUTYRATE DEHYDROGENASE-LIKE 1, MITOCHONDRIAL-RELATED"/>
    <property type="match status" value="1"/>
</dbReference>
<evidence type="ECO:0000256" key="3">
    <source>
        <dbReference type="ARBA" id="ARBA00023027"/>
    </source>
</evidence>
<dbReference type="EMBL" id="CP155571">
    <property type="protein sequence ID" value="XFO72454.1"/>
    <property type="molecule type" value="Genomic_DNA"/>
</dbReference>
<dbReference type="Gene3D" id="3.40.50.720">
    <property type="entry name" value="NAD(P)-binding Rossmann-like Domain"/>
    <property type="match status" value="1"/>
</dbReference>
<sequence>MKKIGVIGLGIMGKPMARHLLNAGYELYVYNRTASKAESLVKSGARLCNNPAEVAKHCEAILIMLKADAEVETALTGTNGIIEGAQPGLIIMNSSTISPHTSIRLAKQVAGKGITMLDSPVTGSGIQAQEAKLTFMVGGDKKAFEQCLPLFNTMGQQAFYMGESGTGSYMKLANNALVATNLLSLAEALTMACKSGVDPEVFVQVVNGGGARSAVTESRVPKIINRDFTPAFGTVMLYKDLGLIYDLSKELSLPMPVMAVVREMIHTAVAKGYGEQDICSIIKHYEELAGIEIKK</sequence>
<keyword evidence="7" id="KW-1185">Reference proteome</keyword>
<dbReference type="InterPro" id="IPR013328">
    <property type="entry name" value="6PGD_dom2"/>
</dbReference>
<evidence type="ECO:0000256" key="2">
    <source>
        <dbReference type="ARBA" id="ARBA00023002"/>
    </source>
</evidence>
<dbReference type="Pfam" id="PF14833">
    <property type="entry name" value="NAD_binding_11"/>
    <property type="match status" value="1"/>
</dbReference>
<reference evidence="6" key="1">
    <citation type="submission" date="2024-05" db="EMBL/GenBank/DDBJ databases">
        <title>Isolation and characterization of Sporomusa carbonis sp. nov., a carboxydotrophic hydrogenogen in the genus of Sporomusa isolated from a charcoal burning pile.</title>
        <authorList>
            <person name="Boeer T."/>
            <person name="Rosenbaum F."/>
            <person name="Eysell L."/>
            <person name="Mueller V."/>
            <person name="Daniel R."/>
            <person name="Poehlein A."/>
        </authorList>
    </citation>
    <scope>NUCLEOTIDE SEQUENCE [LARGE SCALE GENOMIC DNA]</scope>
    <source>
        <strain evidence="6">DSM 3132</strain>
    </source>
</reference>
<dbReference type="Proteomes" id="UP000216052">
    <property type="component" value="Chromosome"/>
</dbReference>
<dbReference type="PROSITE" id="PS00895">
    <property type="entry name" value="3_HYDROXYISOBUT_DH"/>
    <property type="match status" value="1"/>
</dbReference>
<dbReference type="Pfam" id="PF03446">
    <property type="entry name" value="NAD_binding_2"/>
    <property type="match status" value="1"/>
</dbReference>
<keyword evidence="3" id="KW-0520">NAD</keyword>
<gene>
    <name evidence="6" type="primary">garR_2</name>
    <name evidence="6" type="ORF">SPACI_025060</name>
</gene>
<evidence type="ECO:0000313" key="7">
    <source>
        <dbReference type="Proteomes" id="UP000216052"/>
    </source>
</evidence>
<dbReference type="GO" id="GO:0008679">
    <property type="term" value="F:2-hydroxy-3-oxopropionate reductase activity"/>
    <property type="evidence" value="ECO:0007669"/>
    <property type="project" value="UniProtKB-EC"/>
</dbReference>
<dbReference type="PANTHER" id="PTHR43060:SF15">
    <property type="entry name" value="3-HYDROXYISOBUTYRATE DEHYDROGENASE-LIKE 1, MITOCHONDRIAL-RELATED"/>
    <property type="match status" value="1"/>
</dbReference>
<comment type="similarity">
    <text evidence="1">Belongs to the HIBADH-related family.</text>
</comment>
<name>A0ABZ3J245_SPOA4</name>
<dbReference type="EC" id="1.1.1.60" evidence="6"/>
<dbReference type="InterPro" id="IPR036291">
    <property type="entry name" value="NAD(P)-bd_dom_sf"/>
</dbReference>
<feature type="domain" description="3-hydroxyisobutyrate dehydrogenase-like NAD-binding" evidence="5">
    <location>
        <begin position="165"/>
        <end position="285"/>
    </location>
</feature>